<reference evidence="2" key="1">
    <citation type="journal article" date="2023" name="Nat. Commun.">
        <title>Diploid and tetraploid genomes of Acorus and the evolution of monocots.</title>
        <authorList>
            <person name="Ma L."/>
            <person name="Liu K.W."/>
            <person name="Li Z."/>
            <person name="Hsiao Y.Y."/>
            <person name="Qi Y."/>
            <person name="Fu T."/>
            <person name="Tang G.D."/>
            <person name="Zhang D."/>
            <person name="Sun W.H."/>
            <person name="Liu D.K."/>
            <person name="Li Y."/>
            <person name="Chen G.Z."/>
            <person name="Liu X.D."/>
            <person name="Liao X.Y."/>
            <person name="Jiang Y.T."/>
            <person name="Yu X."/>
            <person name="Hao Y."/>
            <person name="Huang J."/>
            <person name="Zhao X.W."/>
            <person name="Ke S."/>
            <person name="Chen Y.Y."/>
            <person name="Wu W.L."/>
            <person name="Hsu J.L."/>
            <person name="Lin Y.F."/>
            <person name="Huang M.D."/>
            <person name="Li C.Y."/>
            <person name="Huang L."/>
            <person name="Wang Z.W."/>
            <person name="Zhao X."/>
            <person name="Zhong W.Y."/>
            <person name="Peng D.H."/>
            <person name="Ahmad S."/>
            <person name="Lan S."/>
            <person name="Zhang J.S."/>
            <person name="Tsai W.C."/>
            <person name="Van de Peer Y."/>
            <person name="Liu Z.J."/>
        </authorList>
    </citation>
    <scope>NUCLEOTIDE SEQUENCE</scope>
    <source>
        <strain evidence="2">SCP</strain>
    </source>
</reference>
<gene>
    <name evidence="2" type="ORF">QJS04_geneDACA010023</name>
</gene>
<evidence type="ECO:0000259" key="1">
    <source>
        <dbReference type="Pfam" id="PF10551"/>
    </source>
</evidence>
<organism evidence="2 3">
    <name type="scientific">Acorus gramineus</name>
    <name type="common">Dwarf sweet flag</name>
    <dbReference type="NCBI Taxonomy" id="55184"/>
    <lineage>
        <taxon>Eukaryota</taxon>
        <taxon>Viridiplantae</taxon>
        <taxon>Streptophyta</taxon>
        <taxon>Embryophyta</taxon>
        <taxon>Tracheophyta</taxon>
        <taxon>Spermatophyta</taxon>
        <taxon>Magnoliopsida</taxon>
        <taxon>Liliopsida</taxon>
        <taxon>Acoraceae</taxon>
        <taxon>Acorus</taxon>
    </lineage>
</organism>
<proteinExistence type="predicted"/>
<evidence type="ECO:0000313" key="2">
    <source>
        <dbReference type="EMBL" id="KAK1274938.1"/>
    </source>
</evidence>
<keyword evidence="3" id="KW-1185">Reference proteome</keyword>
<dbReference type="AlphaFoldDB" id="A0AAV9BET1"/>
<feature type="domain" description="MULE transposase" evidence="1">
    <location>
        <begin position="11"/>
        <end position="103"/>
    </location>
</feature>
<dbReference type="Pfam" id="PF10551">
    <property type="entry name" value="MULE"/>
    <property type="match status" value="1"/>
</dbReference>
<dbReference type="InterPro" id="IPR018289">
    <property type="entry name" value="MULE_transposase_dom"/>
</dbReference>
<comment type="caution">
    <text evidence="2">The sequence shown here is derived from an EMBL/GenBank/DDBJ whole genome shotgun (WGS) entry which is preliminary data.</text>
</comment>
<name>A0AAV9BET1_ACOGR</name>
<dbReference type="Proteomes" id="UP001179952">
    <property type="component" value="Unassembled WGS sequence"/>
</dbReference>
<dbReference type="EMBL" id="JAUJYN010000003">
    <property type="protein sequence ID" value="KAK1274938.1"/>
    <property type="molecule type" value="Genomic_DNA"/>
</dbReference>
<evidence type="ECO:0000313" key="3">
    <source>
        <dbReference type="Proteomes" id="UP001179952"/>
    </source>
</evidence>
<protein>
    <recommendedName>
        <fullName evidence="1">MULE transposase domain-containing protein</fullName>
    </recommendedName>
</protein>
<accession>A0AAV9BET1</accession>
<sequence length="122" mass="13627">MGFTEGCKPFIGLDECHLKGVYKGIMLSATLVDVDSFLFLLAFVVVESEAGDSWRWFLEMLYDAIGDVDGLALMSDKDKGLESAVPVDFLGVEHRTCVRHLYSHFKKKYPGGVVRKTGVELY</sequence>
<dbReference type="PANTHER" id="PTHR31973:SF188">
    <property type="entry name" value="POLYPROTEIN, PUTATIVE-RELATED"/>
    <property type="match status" value="1"/>
</dbReference>
<reference evidence="2" key="2">
    <citation type="submission" date="2023-06" db="EMBL/GenBank/DDBJ databases">
        <authorList>
            <person name="Ma L."/>
            <person name="Liu K.-W."/>
            <person name="Li Z."/>
            <person name="Hsiao Y.-Y."/>
            <person name="Qi Y."/>
            <person name="Fu T."/>
            <person name="Tang G."/>
            <person name="Zhang D."/>
            <person name="Sun W.-H."/>
            <person name="Liu D.-K."/>
            <person name="Li Y."/>
            <person name="Chen G.-Z."/>
            <person name="Liu X.-D."/>
            <person name="Liao X.-Y."/>
            <person name="Jiang Y.-T."/>
            <person name="Yu X."/>
            <person name="Hao Y."/>
            <person name="Huang J."/>
            <person name="Zhao X.-W."/>
            <person name="Ke S."/>
            <person name="Chen Y.-Y."/>
            <person name="Wu W.-L."/>
            <person name="Hsu J.-L."/>
            <person name="Lin Y.-F."/>
            <person name="Huang M.-D."/>
            <person name="Li C.-Y."/>
            <person name="Huang L."/>
            <person name="Wang Z.-W."/>
            <person name="Zhao X."/>
            <person name="Zhong W.-Y."/>
            <person name="Peng D.-H."/>
            <person name="Ahmad S."/>
            <person name="Lan S."/>
            <person name="Zhang J.-S."/>
            <person name="Tsai W.-C."/>
            <person name="Van De Peer Y."/>
            <person name="Liu Z.-J."/>
        </authorList>
    </citation>
    <scope>NUCLEOTIDE SEQUENCE</scope>
    <source>
        <strain evidence="2">SCP</strain>
        <tissue evidence="2">Leaves</tissue>
    </source>
</reference>
<dbReference type="PANTHER" id="PTHR31973">
    <property type="entry name" value="POLYPROTEIN, PUTATIVE-RELATED"/>
    <property type="match status" value="1"/>
</dbReference>